<keyword evidence="2" id="KW-1185">Reference proteome</keyword>
<sequence length="190" mass="20941">MRSLNADTLALLDQGKAVIRGMIRFDFGTGIYCFWNGSAPFEFEGRTYLPGGVIEVEDIQGSYGAEAVGLTLRLAEAPADGLTPAVLATIEQEDYHQRPVTISDAYFHPDTGALLFVEPVYRGLVDVVTHDAGEESALVIQCESRALDNVKPGFRVRSTADQQSVWPGDRFYEHAEVSGKQEIFWGRDKP</sequence>
<dbReference type="RefSeq" id="WP_183205198.1">
    <property type="nucleotide sequence ID" value="NZ_JAAAMM010000001.1"/>
</dbReference>
<dbReference type="AlphaFoldDB" id="A0A7W6H9F4"/>
<evidence type="ECO:0000313" key="2">
    <source>
        <dbReference type="Proteomes" id="UP000588647"/>
    </source>
</evidence>
<dbReference type="EMBL" id="JACIEM010000001">
    <property type="protein sequence ID" value="MBB4000972.1"/>
    <property type="molecule type" value="Genomic_DNA"/>
</dbReference>
<name>A0A7W6H9F4_9HYPH</name>
<accession>A0A7W6H9F4</accession>
<gene>
    <name evidence="1" type="ORF">GGR03_000019</name>
</gene>
<protein>
    <recommendedName>
        <fullName evidence="3">DUF2163 domain-containing protein</fullName>
    </recommendedName>
</protein>
<evidence type="ECO:0000313" key="1">
    <source>
        <dbReference type="EMBL" id="MBB4000972.1"/>
    </source>
</evidence>
<proteinExistence type="predicted"/>
<reference evidence="1 2" key="1">
    <citation type="submission" date="2020-08" db="EMBL/GenBank/DDBJ databases">
        <title>Genomic Encyclopedia of Type Strains, Phase IV (KMG-IV): sequencing the most valuable type-strain genomes for metagenomic binning, comparative biology and taxonomic classification.</title>
        <authorList>
            <person name="Goeker M."/>
        </authorList>
    </citation>
    <scope>NUCLEOTIDE SEQUENCE [LARGE SCALE GENOMIC DNA]</scope>
    <source>
        <strain evidence="1 2">DSM 103570</strain>
    </source>
</reference>
<dbReference type="Proteomes" id="UP000588647">
    <property type="component" value="Unassembled WGS sequence"/>
</dbReference>
<organism evidence="1 2">
    <name type="scientific">Aurantimonas endophytica</name>
    <dbReference type="NCBI Taxonomy" id="1522175"/>
    <lineage>
        <taxon>Bacteria</taxon>
        <taxon>Pseudomonadati</taxon>
        <taxon>Pseudomonadota</taxon>
        <taxon>Alphaproteobacteria</taxon>
        <taxon>Hyphomicrobiales</taxon>
        <taxon>Aurantimonadaceae</taxon>
        <taxon>Aurantimonas</taxon>
    </lineage>
</organism>
<evidence type="ECO:0008006" key="3">
    <source>
        <dbReference type="Google" id="ProtNLM"/>
    </source>
</evidence>
<comment type="caution">
    <text evidence="1">The sequence shown here is derived from an EMBL/GenBank/DDBJ whole genome shotgun (WGS) entry which is preliminary data.</text>
</comment>